<dbReference type="Proteomes" id="UP001150217">
    <property type="component" value="Unassembled WGS sequence"/>
</dbReference>
<dbReference type="PANTHER" id="PTHR31151">
    <property type="entry name" value="PROLINE-TRNA LIGASE (DUF1680)"/>
    <property type="match status" value="1"/>
</dbReference>
<accession>A0ABQ8UX69</accession>
<name>A0ABQ8UX69_9AGAR</name>
<proteinExistence type="predicted"/>
<dbReference type="EMBL" id="JANVFT010000139">
    <property type="protein sequence ID" value="KAJ4464571.1"/>
    <property type="molecule type" value="Genomic_DNA"/>
</dbReference>
<dbReference type="PANTHER" id="PTHR31151:SF0">
    <property type="entry name" value="PROLINE-TRNA LIGASE (DUF1680)"/>
    <property type="match status" value="1"/>
</dbReference>
<sequence length="792" mass="88334">MGHPVAGASESGPQLPFHVEVESTIKAFNSFHLIMFSALYHGPPGSNLSLSQLMHQLTFLPRATANIFDALGYGPYAFSSSKFNWRCIERCIRRMYIGRREEWGNFVKMLKLVLLASCLQLQLSSAALVSPLFTRVPTGSIKPTGWALDQANVQANGLAGHLRDFDSYVNGSIWMEGGSIEYSEMHESAPYWFNGMVALAFQLQDDRLIDQVQKFLDWTLDNQQDDGWLGPEPFVDNASEPRLVWPRYLLLLGLVQYAEADPTQTGRIVNAMHKFTAAVHDIFANHTQGDPSLGFQYDYQYVRWEEMLYSLQWLYDNHPEGQESQLIETMKLVRNAGFSWKDDWFTVDIFPKTAPGLADLNMQTHGVNTAEALKSEALAYRFTFDPSDIDSTWERINLVYTYHGRESGTFSADEHIAGLDPSRGTELCAIVEQIFSLATVYGILGNNSVADRVEKLAYNALPAGIFYDWWSHQYDQQVNQVWAQNMDPFPWVNNGPNSNVFGFEPNYPCCTVNHPAAYPKFWMHSFFTGQNGTSLVHALLGPSTYTGTLAGSNNVTVAVDTLYPFSTTLDYTISALKSFDFHIRVPDWALSNSSTISIAGSESISLEPDSMNLHTITVSPGVTKLQLFLDDQIQVIPRYNGSVAITKGPLNYALEITFNKTSAPGLRSQQALSDAETLFPDAPISFFTSTDNHTLDNTLLPTSEWRLAIDPSTIRFVDKTNVTTILPQYIWAPDSQPVLMTVTACQIEWNLVNGTAAPPPASPNTCIGDKFKANLVPFAAARLRLGEIPLMA</sequence>
<organism evidence="1 2">
    <name type="scientific">Lentinula lateritia</name>
    <dbReference type="NCBI Taxonomy" id="40482"/>
    <lineage>
        <taxon>Eukaryota</taxon>
        <taxon>Fungi</taxon>
        <taxon>Dikarya</taxon>
        <taxon>Basidiomycota</taxon>
        <taxon>Agaricomycotina</taxon>
        <taxon>Agaricomycetes</taxon>
        <taxon>Agaricomycetidae</taxon>
        <taxon>Agaricales</taxon>
        <taxon>Marasmiineae</taxon>
        <taxon>Omphalotaceae</taxon>
        <taxon>Lentinula</taxon>
    </lineage>
</organism>
<comment type="caution">
    <text evidence="1">The sequence shown here is derived from an EMBL/GenBank/DDBJ whole genome shotgun (WGS) entry which is preliminary data.</text>
</comment>
<keyword evidence="2" id="KW-1185">Reference proteome</keyword>
<reference evidence="1" key="1">
    <citation type="submission" date="2022-08" db="EMBL/GenBank/DDBJ databases">
        <title>A Global Phylogenomic Analysis of the Shiitake Genus Lentinula.</title>
        <authorList>
            <consortium name="DOE Joint Genome Institute"/>
            <person name="Sierra-Patev S."/>
            <person name="Min B."/>
            <person name="Naranjo-Ortiz M."/>
            <person name="Looney B."/>
            <person name="Konkel Z."/>
            <person name="Slot J.C."/>
            <person name="Sakamoto Y."/>
            <person name="Steenwyk J.L."/>
            <person name="Rokas A."/>
            <person name="Carro J."/>
            <person name="Camarero S."/>
            <person name="Ferreira P."/>
            <person name="Molpeceres G."/>
            <person name="Ruiz-Duenas F.J."/>
            <person name="Serrano A."/>
            <person name="Henrissat B."/>
            <person name="Drula E."/>
            <person name="Hughes K.W."/>
            <person name="Mata J.L."/>
            <person name="Ishikawa N.K."/>
            <person name="Vargas-Isla R."/>
            <person name="Ushijima S."/>
            <person name="Smith C.A."/>
            <person name="Ahrendt S."/>
            <person name="Andreopoulos W."/>
            <person name="He G."/>
            <person name="Labutti K."/>
            <person name="Lipzen A."/>
            <person name="Ng V."/>
            <person name="Riley R."/>
            <person name="Sandor L."/>
            <person name="Barry K."/>
            <person name="Martinez A.T."/>
            <person name="Xiao Y."/>
            <person name="Gibbons J.G."/>
            <person name="Terashima K."/>
            <person name="Grigoriev I.V."/>
            <person name="Hibbett D.S."/>
        </authorList>
    </citation>
    <scope>NUCLEOTIDE SEQUENCE</scope>
    <source>
        <strain evidence="1">RHP3577 ss4</strain>
    </source>
</reference>
<evidence type="ECO:0000313" key="2">
    <source>
        <dbReference type="Proteomes" id="UP001150217"/>
    </source>
</evidence>
<protein>
    <submittedName>
        <fullName evidence="1">Uncharacterized protein</fullName>
    </submittedName>
</protein>
<dbReference type="SUPFAM" id="SSF48208">
    <property type="entry name" value="Six-hairpin glycosidases"/>
    <property type="match status" value="1"/>
</dbReference>
<gene>
    <name evidence="1" type="ORF">C8R41DRAFT_117911</name>
</gene>
<evidence type="ECO:0000313" key="1">
    <source>
        <dbReference type="EMBL" id="KAJ4464571.1"/>
    </source>
</evidence>
<dbReference type="InterPro" id="IPR008928">
    <property type="entry name" value="6-hairpin_glycosidase_sf"/>
</dbReference>